<sequence>MPPTSVGWADSRAAVASLARRISNLIRSVDDVDVPALGVWTAGQLAAHLTHVFEIELDLINETASPLADLADLAELTQVRVRDEAVRDPQALARRVEDAAAAFLAVARELDGSEPREWLGQVKATASVLACHIVSESMIHGLDLARAIGRRWPVERGHAMLAFEGFICPMYQALGRPGYAVDQVRAAGVTACYDIRIRGGGRVFFAFAEGGLSIEPPSDRRVDCHLWVDPRALMLLAWHRTDLARPVLTGQVLPWGRRPWLSFRLPGLIKTP</sequence>
<protein>
    <submittedName>
        <fullName evidence="3">Uncharacterized protein</fullName>
    </submittedName>
</protein>
<proteinExistence type="predicted"/>
<dbReference type="EMBL" id="CADCTB010000201">
    <property type="protein sequence ID" value="CAA9271247.1"/>
    <property type="molecule type" value="Genomic_DNA"/>
</dbReference>
<dbReference type="InterPro" id="IPR034660">
    <property type="entry name" value="DinB/YfiT-like"/>
</dbReference>
<organism evidence="3">
    <name type="scientific">uncultured Acidimicrobiales bacterium</name>
    <dbReference type="NCBI Taxonomy" id="310071"/>
    <lineage>
        <taxon>Bacteria</taxon>
        <taxon>Bacillati</taxon>
        <taxon>Actinomycetota</taxon>
        <taxon>Acidimicrobiia</taxon>
        <taxon>Acidimicrobiales</taxon>
        <taxon>environmental samples</taxon>
    </lineage>
</organism>
<accession>A0A6J4J5W8</accession>
<feature type="domain" description="Mycothiol-dependent maleylpyruvate isomerase metal-binding" evidence="2">
    <location>
        <begin position="16"/>
        <end position="145"/>
    </location>
</feature>
<dbReference type="GO" id="GO:0046872">
    <property type="term" value="F:metal ion binding"/>
    <property type="evidence" value="ECO:0007669"/>
    <property type="project" value="InterPro"/>
</dbReference>
<dbReference type="Pfam" id="PF11716">
    <property type="entry name" value="MDMPI_N"/>
    <property type="match status" value="1"/>
</dbReference>
<reference evidence="3" key="1">
    <citation type="submission" date="2020-02" db="EMBL/GenBank/DDBJ databases">
        <authorList>
            <person name="Meier V. D."/>
        </authorList>
    </citation>
    <scope>NUCLEOTIDE SEQUENCE</scope>
    <source>
        <strain evidence="3">AVDCRST_MAG10</strain>
    </source>
</reference>
<dbReference type="Pfam" id="PF02036">
    <property type="entry name" value="SCP2"/>
    <property type="match status" value="1"/>
</dbReference>
<evidence type="ECO:0000313" key="3">
    <source>
        <dbReference type="EMBL" id="CAA9271247.1"/>
    </source>
</evidence>
<dbReference type="InterPro" id="IPR024344">
    <property type="entry name" value="MDMPI_metal-binding"/>
</dbReference>
<evidence type="ECO:0000259" key="2">
    <source>
        <dbReference type="Pfam" id="PF11716"/>
    </source>
</evidence>
<gene>
    <name evidence="3" type="ORF">AVDCRST_MAG10-3305</name>
</gene>
<evidence type="ECO:0000259" key="1">
    <source>
        <dbReference type="Pfam" id="PF02036"/>
    </source>
</evidence>
<dbReference type="InterPro" id="IPR003033">
    <property type="entry name" value="SCP2_sterol-bd_dom"/>
</dbReference>
<name>A0A6J4J5W8_9ACTN</name>
<dbReference type="AlphaFoldDB" id="A0A6J4J5W8"/>
<feature type="domain" description="SCP2" evidence="1">
    <location>
        <begin position="185"/>
        <end position="251"/>
    </location>
</feature>
<dbReference type="SUPFAM" id="SSF109854">
    <property type="entry name" value="DinB/YfiT-like putative metalloenzymes"/>
    <property type="match status" value="1"/>
</dbReference>